<evidence type="ECO:0008006" key="6">
    <source>
        <dbReference type="Google" id="ProtNLM"/>
    </source>
</evidence>
<evidence type="ECO:0000313" key="4">
    <source>
        <dbReference type="EMBL" id="CAD8105632.1"/>
    </source>
</evidence>
<keyword evidence="1" id="KW-0175">Coiled coil</keyword>
<evidence type="ECO:0000259" key="2">
    <source>
        <dbReference type="PROSITE" id="PS50192"/>
    </source>
</evidence>
<evidence type="ECO:0000256" key="1">
    <source>
        <dbReference type="SAM" id="Coils"/>
    </source>
</evidence>
<gene>
    <name evidence="4" type="ORF">PSON_ATCC_30995.1.T0850022</name>
</gene>
<feature type="coiled-coil region" evidence="1">
    <location>
        <begin position="490"/>
        <end position="612"/>
    </location>
</feature>
<dbReference type="Pfam" id="PF07534">
    <property type="entry name" value="TLD"/>
    <property type="match status" value="1"/>
</dbReference>
<evidence type="ECO:0000313" key="5">
    <source>
        <dbReference type="Proteomes" id="UP000692954"/>
    </source>
</evidence>
<sequence>MSEKMIEKRTCQLHENLEILAVDLSQQSNEQDVNKYLCVKCLIEKIGIKEIVLYDKTIDMIKEIKSKQKKQNQDMIQEKVQNIKQLQQSILEFDKIMKGTISKLQNSFDQQIMEGQKEIQQRDSQIDSINLDQGIQILSSIYRENDEYEIPTQKYETENISQFLDSIKQQLLQISTSQQFLQIQQSIKTIEQQFLIKEDPPKIQKNITLSLKQICKIHESDIIMINLNPSESQSQKRFACVECIQECSNNYVSLKEVNKRWIQYTQQQNEIKQNYQIKRQSKFNSATLIIIIKNTLSEIIQSLDTQFKQEDSLFLIKNDYKDFNINQLDEQEIQNVVDILCQKDQHSKLKNKQEDLNQFDSKFYSNLKLNLDNLMQYDILTKHNLIKIIDDNEQDIIKIDDYVQNNNELNNKLDANSFFKKLLISDQYNFILNDVFNFYINLQKELDDLQQQGEVMQLFNQQQQQQSQFFQKQYQLFQSNSNKMKTLIMAEDNLKLLKQLQESNQQQQSKLIEEGKQLEEINLQLTQIKEKEFKLQEKVKQDIELIESLSSKLKDQENINKQLNEKTNEQNQLIQTIQNNLDKTKSELSIKDQELKNNISQNEEKLLELQSVYSFVRTSWTIGKNTILKDDYCIKILKTIEEKTKKKIKNQYLIYCGTKDGLNGQTFWKCVDKLSNLLMIFKSKSGYIFGAFSPCQWQLMSGSYFQDNALSSFLFSQTHDQIYPLKEANKQHSIYCNQSSYGPTFGGGHDLYISADFNGGYSSLGHSYQCNQYQIANTSTHLFGQSTPNIAECEILMLTFG</sequence>
<name>A0A8S1PRL4_9CILI</name>
<organism evidence="4 5">
    <name type="scientific">Paramecium sonneborni</name>
    <dbReference type="NCBI Taxonomy" id="65129"/>
    <lineage>
        <taxon>Eukaryota</taxon>
        <taxon>Sar</taxon>
        <taxon>Alveolata</taxon>
        <taxon>Ciliophora</taxon>
        <taxon>Intramacronucleata</taxon>
        <taxon>Oligohymenophorea</taxon>
        <taxon>Peniculida</taxon>
        <taxon>Parameciidae</taxon>
        <taxon>Paramecium</taxon>
    </lineage>
</organism>
<dbReference type="OrthoDB" id="311690at2759"/>
<dbReference type="InterPro" id="IPR006571">
    <property type="entry name" value="TLDc_dom"/>
</dbReference>
<feature type="domain" description="TLDc" evidence="3">
    <location>
        <begin position="626"/>
        <end position="799"/>
    </location>
</feature>
<dbReference type="AlphaFoldDB" id="A0A8S1PRL4"/>
<protein>
    <recommendedName>
        <fullName evidence="6">TLDc domain-containing protein</fullName>
    </recommendedName>
</protein>
<reference evidence="4" key="1">
    <citation type="submission" date="2021-01" db="EMBL/GenBank/DDBJ databases">
        <authorList>
            <consortium name="Genoscope - CEA"/>
            <person name="William W."/>
        </authorList>
    </citation>
    <scope>NUCLEOTIDE SEQUENCE</scope>
</reference>
<evidence type="ECO:0000259" key="3">
    <source>
        <dbReference type="PROSITE" id="PS51886"/>
    </source>
</evidence>
<dbReference type="PROSITE" id="PS50192">
    <property type="entry name" value="T_SNARE"/>
    <property type="match status" value="1"/>
</dbReference>
<dbReference type="InterPro" id="IPR000727">
    <property type="entry name" value="T_SNARE_dom"/>
</dbReference>
<comment type="caution">
    <text evidence="4">The sequence shown here is derived from an EMBL/GenBank/DDBJ whole genome shotgun (WGS) entry which is preliminary data.</text>
</comment>
<dbReference type="PANTHER" id="PTHR23354">
    <property type="entry name" value="NUCLEOLAR PROTEIN 7/ESTROGEN RECEPTOR COACTIVATOR-RELATED"/>
    <property type="match status" value="1"/>
</dbReference>
<accession>A0A8S1PRL4</accession>
<dbReference type="Proteomes" id="UP000692954">
    <property type="component" value="Unassembled WGS sequence"/>
</dbReference>
<feature type="domain" description="T-SNARE coiled-coil homology" evidence="2">
    <location>
        <begin position="536"/>
        <end position="598"/>
    </location>
</feature>
<proteinExistence type="predicted"/>
<dbReference type="PANTHER" id="PTHR23354:SF122">
    <property type="entry name" value="GTPASE-ACTIVATING PROTEIN SKYWALKER"/>
    <property type="match status" value="1"/>
</dbReference>
<dbReference type="SMART" id="SM00584">
    <property type="entry name" value="TLDc"/>
    <property type="match status" value="1"/>
</dbReference>
<keyword evidence="5" id="KW-1185">Reference proteome</keyword>
<dbReference type="EMBL" id="CAJJDN010000085">
    <property type="protein sequence ID" value="CAD8105632.1"/>
    <property type="molecule type" value="Genomic_DNA"/>
</dbReference>
<dbReference type="PROSITE" id="PS51886">
    <property type="entry name" value="TLDC"/>
    <property type="match status" value="1"/>
</dbReference>